<dbReference type="InterPro" id="IPR006600">
    <property type="entry name" value="HTH_CenpB_DNA-bd_dom"/>
</dbReference>
<dbReference type="Pfam" id="PF03221">
    <property type="entry name" value="HTH_Tnp_Tc5"/>
    <property type="match status" value="1"/>
</dbReference>
<feature type="compositionally biased region" description="Basic residues" evidence="2">
    <location>
        <begin position="601"/>
        <end position="617"/>
    </location>
</feature>
<gene>
    <name evidence="4" type="ORF">NQ317_015603</name>
</gene>
<dbReference type="PANTHER" id="PTHR19303:SF74">
    <property type="entry name" value="POGO TRANSPOSABLE ELEMENT WITH KRAB DOMAIN"/>
    <property type="match status" value="1"/>
</dbReference>
<protein>
    <recommendedName>
        <fullName evidence="3">HTH CENPB-type domain-containing protein</fullName>
    </recommendedName>
</protein>
<keyword evidence="5" id="KW-1185">Reference proteome</keyword>
<comment type="caution">
    <text evidence="4">The sequence shown here is derived from an EMBL/GenBank/DDBJ whole genome shotgun (WGS) entry which is preliminary data.</text>
</comment>
<feature type="compositionally biased region" description="Basic and acidic residues" evidence="2">
    <location>
        <begin position="634"/>
        <end position="646"/>
    </location>
</feature>
<reference evidence="4" key="1">
    <citation type="journal article" date="2023" name="Insect Mol. Biol.">
        <title>Genome sequencing provides insights into the evolution of gene families encoding plant cell wall-degrading enzymes in longhorned beetles.</title>
        <authorList>
            <person name="Shin N.R."/>
            <person name="Okamura Y."/>
            <person name="Kirsch R."/>
            <person name="Pauchet Y."/>
        </authorList>
    </citation>
    <scope>NUCLEOTIDE SEQUENCE</scope>
    <source>
        <strain evidence="4">MMC_N1</strain>
    </source>
</reference>
<evidence type="ECO:0000313" key="5">
    <source>
        <dbReference type="Proteomes" id="UP001162164"/>
    </source>
</evidence>
<evidence type="ECO:0000256" key="2">
    <source>
        <dbReference type="SAM" id="MobiDB-lite"/>
    </source>
</evidence>
<dbReference type="InterPro" id="IPR004875">
    <property type="entry name" value="DDE_SF_endonuclease_dom"/>
</dbReference>
<feature type="domain" description="HTH CENPB-type" evidence="3">
    <location>
        <begin position="28"/>
        <end position="103"/>
    </location>
</feature>
<keyword evidence="1" id="KW-0238">DNA-binding</keyword>
<dbReference type="EMBL" id="JAPWTJ010000084">
    <property type="protein sequence ID" value="KAJ8983254.1"/>
    <property type="molecule type" value="Genomic_DNA"/>
</dbReference>
<organism evidence="4 5">
    <name type="scientific">Molorchus minor</name>
    <dbReference type="NCBI Taxonomy" id="1323400"/>
    <lineage>
        <taxon>Eukaryota</taxon>
        <taxon>Metazoa</taxon>
        <taxon>Ecdysozoa</taxon>
        <taxon>Arthropoda</taxon>
        <taxon>Hexapoda</taxon>
        <taxon>Insecta</taxon>
        <taxon>Pterygota</taxon>
        <taxon>Neoptera</taxon>
        <taxon>Endopterygota</taxon>
        <taxon>Coleoptera</taxon>
        <taxon>Polyphaga</taxon>
        <taxon>Cucujiformia</taxon>
        <taxon>Chrysomeloidea</taxon>
        <taxon>Cerambycidae</taxon>
        <taxon>Lamiinae</taxon>
        <taxon>Monochamini</taxon>
        <taxon>Molorchus</taxon>
    </lineage>
</organism>
<accession>A0ABQ9JYR9</accession>
<evidence type="ECO:0000313" key="4">
    <source>
        <dbReference type="EMBL" id="KAJ8983254.1"/>
    </source>
</evidence>
<sequence length="665" mass="76344">MPKREACRKHNIPRATLQFRLSEKFTKSSHGPSPILSSQEETILVRWIKDCQRKGFPRRKEDIQISVKQFLDDSPRENPFKNNLPGDGWYKAFMRRHPALTTRKSEGVSAASSAVSEQDIRKWFEGIYSYLSEKEYTEVLEHPERLFNADETNFQLCPQNKRSGKAKTTLTVLFSFSAAGNYTPPLIIYPGKRLRKEIGDSIPEGFTFATSDTGWMKTEIFYEYVANSFYPHLEKSGIQFPVILFVDGHKTHIDRKLSDLCTNLQIILVALYPNATRILQPADVSTFKPLKDGWRKGVIEWRRNNPTEELNKKGPNSIDFSKCLGKQKPETTVPPKTNNEAVLKFSKFKDIIGPTKVNLFMNIIDLRFETNEDRILYQLWKEFQHSDAEEMQEEATAIPEPENVEDILQTETGEQLILEANGNRIVPNSMLITSTDQNTLQVSSDEDFGDIKNLDTVQTSLVSLATLPEVDVLSAPIMIEADGIWHEISIDNPNNIFSNKSKEITENKSIKNTTKDPNAITVDNPNEIIIDSLNKTTIVNNGNKNIQEVQDKGSIDKYLHYPNTPQRKELKKQTELEEKENRKREREQKKVIREEAALERKTKRKQKETNRPKKMKLSNKTINTPLKKLSQEILPKEENNLTQKEDLDIESTTSASPAKDYRNQI</sequence>
<feature type="compositionally biased region" description="Basic and acidic residues" evidence="2">
    <location>
        <begin position="566"/>
        <end position="600"/>
    </location>
</feature>
<dbReference type="PROSITE" id="PS51253">
    <property type="entry name" value="HTH_CENPB"/>
    <property type="match status" value="1"/>
</dbReference>
<proteinExistence type="predicted"/>
<dbReference type="PANTHER" id="PTHR19303">
    <property type="entry name" value="TRANSPOSON"/>
    <property type="match status" value="1"/>
</dbReference>
<evidence type="ECO:0000256" key="1">
    <source>
        <dbReference type="ARBA" id="ARBA00023125"/>
    </source>
</evidence>
<dbReference type="InterPro" id="IPR050863">
    <property type="entry name" value="CenT-Element_Derived"/>
</dbReference>
<name>A0ABQ9JYR9_9CUCU</name>
<dbReference type="Pfam" id="PF03184">
    <property type="entry name" value="DDE_1"/>
    <property type="match status" value="1"/>
</dbReference>
<evidence type="ECO:0000259" key="3">
    <source>
        <dbReference type="PROSITE" id="PS51253"/>
    </source>
</evidence>
<feature type="region of interest" description="Disordered" evidence="2">
    <location>
        <begin position="560"/>
        <end position="665"/>
    </location>
</feature>
<dbReference type="SMART" id="SM00674">
    <property type="entry name" value="CENPB"/>
    <property type="match status" value="1"/>
</dbReference>
<dbReference type="Proteomes" id="UP001162164">
    <property type="component" value="Unassembled WGS sequence"/>
</dbReference>